<sequence length="234" mass="24535">MKSGAPAGSEASPLPVLEATELSIGYGLPVCPPLTVELCQGEVLAVVGANGAGKSTLLRTLVGQLEPLSGEIRLFGGEPDPRRRDVRAALALELGEDAFFPALTVREHLELVAFGHGQNAVIVDELLAEFGLAQRADASPRALSSGQRRRLLLAAAFARPRRLLVLDEPEQRLDTGLRAQLSARLAAEIGHGAVLMASHDPAVVAAAATRVLLIGEDEVVELDPDAGADAVERL</sequence>
<gene>
    <name evidence="5" type="ORF">EDD31_0259</name>
</gene>
<keyword evidence="1" id="KW-0813">Transport</keyword>
<dbReference type="InterPro" id="IPR051782">
    <property type="entry name" value="ABC_Transporter_VariousFunc"/>
</dbReference>
<evidence type="ECO:0000256" key="2">
    <source>
        <dbReference type="ARBA" id="ARBA00022741"/>
    </source>
</evidence>
<dbReference type="PANTHER" id="PTHR42939">
    <property type="entry name" value="ABC TRANSPORTER ATP-BINDING PROTEIN ALBC-RELATED"/>
    <property type="match status" value="1"/>
</dbReference>
<dbReference type="SMART" id="SM00382">
    <property type="entry name" value="AAA"/>
    <property type="match status" value="1"/>
</dbReference>
<dbReference type="AlphaFoldDB" id="A0A3N2B9I7"/>
<evidence type="ECO:0000256" key="3">
    <source>
        <dbReference type="ARBA" id="ARBA00022840"/>
    </source>
</evidence>
<evidence type="ECO:0000259" key="4">
    <source>
        <dbReference type="PROSITE" id="PS50893"/>
    </source>
</evidence>
<dbReference type="RefSeq" id="WP_123302570.1">
    <property type="nucleotide sequence ID" value="NZ_RKHK01000001.1"/>
</dbReference>
<reference evidence="5 6" key="1">
    <citation type="submission" date="2018-11" db="EMBL/GenBank/DDBJ databases">
        <title>Sequencing the genomes of 1000 actinobacteria strains.</title>
        <authorList>
            <person name="Klenk H.-P."/>
        </authorList>
    </citation>
    <scope>NUCLEOTIDE SEQUENCE [LARGE SCALE GENOMIC DNA]</scope>
    <source>
        <strain evidence="5 6">DSM 11294</strain>
    </source>
</reference>
<accession>A0A3N2B9I7</accession>
<protein>
    <submittedName>
        <fullName evidence="5">ABC-type multidrug transport system ATPase subunit</fullName>
    </submittedName>
</protein>
<organism evidence="5 6">
    <name type="scientific">Bogoriella caseilytica</name>
    <dbReference type="NCBI Taxonomy" id="56055"/>
    <lineage>
        <taxon>Bacteria</taxon>
        <taxon>Bacillati</taxon>
        <taxon>Actinomycetota</taxon>
        <taxon>Actinomycetes</taxon>
        <taxon>Micrococcales</taxon>
        <taxon>Bogoriellaceae</taxon>
        <taxon>Bogoriella</taxon>
    </lineage>
</organism>
<dbReference type="InterPro" id="IPR017871">
    <property type="entry name" value="ABC_transporter-like_CS"/>
</dbReference>
<evidence type="ECO:0000256" key="1">
    <source>
        <dbReference type="ARBA" id="ARBA00022448"/>
    </source>
</evidence>
<dbReference type="PROSITE" id="PS00211">
    <property type="entry name" value="ABC_TRANSPORTER_1"/>
    <property type="match status" value="1"/>
</dbReference>
<dbReference type="InterPro" id="IPR003593">
    <property type="entry name" value="AAA+_ATPase"/>
</dbReference>
<keyword evidence="3" id="KW-0067">ATP-binding</keyword>
<dbReference type="SUPFAM" id="SSF52540">
    <property type="entry name" value="P-loop containing nucleoside triphosphate hydrolases"/>
    <property type="match status" value="1"/>
</dbReference>
<name>A0A3N2B9I7_9MICO</name>
<dbReference type="PROSITE" id="PS50893">
    <property type="entry name" value="ABC_TRANSPORTER_2"/>
    <property type="match status" value="1"/>
</dbReference>
<dbReference type="InterPro" id="IPR027417">
    <property type="entry name" value="P-loop_NTPase"/>
</dbReference>
<dbReference type="EMBL" id="RKHK01000001">
    <property type="protein sequence ID" value="ROR71920.1"/>
    <property type="molecule type" value="Genomic_DNA"/>
</dbReference>
<evidence type="ECO:0000313" key="5">
    <source>
        <dbReference type="EMBL" id="ROR71920.1"/>
    </source>
</evidence>
<dbReference type="GO" id="GO:0005524">
    <property type="term" value="F:ATP binding"/>
    <property type="evidence" value="ECO:0007669"/>
    <property type="project" value="UniProtKB-KW"/>
</dbReference>
<feature type="domain" description="ABC transporter" evidence="4">
    <location>
        <begin position="14"/>
        <end position="234"/>
    </location>
</feature>
<keyword evidence="2" id="KW-0547">Nucleotide-binding</keyword>
<dbReference type="Proteomes" id="UP000280668">
    <property type="component" value="Unassembled WGS sequence"/>
</dbReference>
<dbReference type="GO" id="GO:0016887">
    <property type="term" value="F:ATP hydrolysis activity"/>
    <property type="evidence" value="ECO:0007669"/>
    <property type="project" value="InterPro"/>
</dbReference>
<comment type="caution">
    <text evidence="5">The sequence shown here is derived from an EMBL/GenBank/DDBJ whole genome shotgun (WGS) entry which is preliminary data.</text>
</comment>
<keyword evidence="6" id="KW-1185">Reference proteome</keyword>
<dbReference type="OrthoDB" id="6198786at2"/>
<proteinExistence type="predicted"/>
<dbReference type="Pfam" id="PF00005">
    <property type="entry name" value="ABC_tran"/>
    <property type="match status" value="1"/>
</dbReference>
<evidence type="ECO:0000313" key="6">
    <source>
        <dbReference type="Proteomes" id="UP000280668"/>
    </source>
</evidence>
<dbReference type="Gene3D" id="3.40.50.300">
    <property type="entry name" value="P-loop containing nucleotide triphosphate hydrolases"/>
    <property type="match status" value="1"/>
</dbReference>
<dbReference type="InterPro" id="IPR003439">
    <property type="entry name" value="ABC_transporter-like_ATP-bd"/>
</dbReference>
<dbReference type="PANTHER" id="PTHR42939:SF1">
    <property type="entry name" value="ABC TRANSPORTER ATP-BINDING PROTEIN ALBC-RELATED"/>
    <property type="match status" value="1"/>
</dbReference>